<evidence type="ECO:0000313" key="3">
    <source>
        <dbReference type="EMBL" id="RAI44200.1"/>
    </source>
</evidence>
<gene>
    <name evidence="3" type="ORF">CH341_10345</name>
</gene>
<dbReference type="EMBL" id="NPEX01000054">
    <property type="protein sequence ID" value="RAI44200.1"/>
    <property type="molecule type" value="Genomic_DNA"/>
</dbReference>
<feature type="domain" description="YtkA-like" evidence="2">
    <location>
        <begin position="29"/>
        <end position="114"/>
    </location>
</feature>
<dbReference type="AlphaFoldDB" id="A0A327KZ93"/>
<protein>
    <submittedName>
        <fullName evidence="3">Heavy metal RND transporter</fullName>
    </submittedName>
</protein>
<evidence type="ECO:0000259" key="2">
    <source>
        <dbReference type="Pfam" id="PF13115"/>
    </source>
</evidence>
<organism evidence="3 4">
    <name type="scientific">Rhodoplanes roseus</name>
    <dbReference type="NCBI Taxonomy" id="29409"/>
    <lineage>
        <taxon>Bacteria</taxon>
        <taxon>Pseudomonadati</taxon>
        <taxon>Pseudomonadota</taxon>
        <taxon>Alphaproteobacteria</taxon>
        <taxon>Hyphomicrobiales</taxon>
        <taxon>Nitrobacteraceae</taxon>
        <taxon>Rhodoplanes</taxon>
    </lineage>
</organism>
<dbReference type="Proteomes" id="UP000249130">
    <property type="component" value="Unassembled WGS sequence"/>
</dbReference>
<dbReference type="RefSeq" id="WP_111418966.1">
    <property type="nucleotide sequence ID" value="NZ_NPEX01000054.1"/>
</dbReference>
<dbReference type="InterPro" id="IPR032693">
    <property type="entry name" value="YtkA-like_dom"/>
</dbReference>
<dbReference type="Pfam" id="PF13115">
    <property type="entry name" value="YtkA"/>
    <property type="match status" value="1"/>
</dbReference>
<dbReference type="OrthoDB" id="7644867at2"/>
<feature type="chain" id="PRO_5016411467" evidence="1">
    <location>
        <begin position="30"/>
        <end position="135"/>
    </location>
</feature>
<keyword evidence="4" id="KW-1185">Reference proteome</keyword>
<name>A0A327KZ93_9BRAD</name>
<feature type="signal peptide" evidence="1">
    <location>
        <begin position="1"/>
        <end position="29"/>
    </location>
</feature>
<keyword evidence="1" id="KW-0732">Signal</keyword>
<comment type="caution">
    <text evidence="3">The sequence shown here is derived from an EMBL/GenBank/DDBJ whole genome shotgun (WGS) entry which is preliminary data.</text>
</comment>
<reference evidence="3 4" key="1">
    <citation type="submission" date="2017-07" db="EMBL/GenBank/DDBJ databases">
        <title>Draft Genome Sequences of Select Purple Nonsulfur Bacteria.</title>
        <authorList>
            <person name="Lasarre B."/>
            <person name="Mckinlay J.B."/>
        </authorList>
    </citation>
    <scope>NUCLEOTIDE SEQUENCE [LARGE SCALE GENOMIC DNA]</scope>
    <source>
        <strain evidence="3 4">DSM 5909</strain>
    </source>
</reference>
<evidence type="ECO:0000313" key="4">
    <source>
        <dbReference type="Proteomes" id="UP000249130"/>
    </source>
</evidence>
<evidence type="ECO:0000256" key="1">
    <source>
        <dbReference type="SAM" id="SignalP"/>
    </source>
</evidence>
<sequence length="135" mass="14171">MPVVTLSARRLSFSLAATALLVTAGVARADIKDYELQLVKAEVNSGDTVVAVRIVNKKTGAPVPDAVVFSKRLDMAPDNMASMVAPLEPAPAAEAGVYGFKTNISHPGRWQLSVAAKLQGETGTLQGRFVVKAVP</sequence>
<proteinExistence type="predicted"/>
<accession>A0A327KZ93</accession>